<feature type="transmembrane region" description="Helical" evidence="9">
    <location>
        <begin position="408"/>
        <end position="429"/>
    </location>
</feature>
<proteinExistence type="inferred from homology"/>
<evidence type="ECO:0000256" key="8">
    <source>
        <dbReference type="SAM" id="MobiDB-lite"/>
    </source>
</evidence>
<evidence type="ECO:0000256" key="1">
    <source>
        <dbReference type="ARBA" id="ARBA00004651"/>
    </source>
</evidence>
<dbReference type="PROSITE" id="PS50156">
    <property type="entry name" value="SSD"/>
    <property type="match status" value="1"/>
</dbReference>
<feature type="transmembrane region" description="Helical" evidence="9">
    <location>
        <begin position="376"/>
        <end position="401"/>
    </location>
</feature>
<feature type="region of interest" description="Disordered" evidence="8">
    <location>
        <begin position="1096"/>
        <end position="1197"/>
    </location>
</feature>
<reference evidence="11 12" key="1">
    <citation type="submission" date="2015-12" db="EMBL/GenBank/DDBJ databases">
        <title>The genome of Folsomia candida.</title>
        <authorList>
            <person name="Faddeeva A."/>
            <person name="Derks M.F."/>
            <person name="Anvar Y."/>
            <person name="Smit S."/>
            <person name="Van Straalen N."/>
            <person name="Roelofs D."/>
        </authorList>
    </citation>
    <scope>NUCLEOTIDE SEQUENCE [LARGE SCALE GENOMIC DNA]</scope>
    <source>
        <strain evidence="11 12">VU population</strain>
        <tissue evidence="11">Whole body</tissue>
    </source>
</reference>
<evidence type="ECO:0000259" key="10">
    <source>
        <dbReference type="PROSITE" id="PS50156"/>
    </source>
</evidence>
<feature type="transmembrane region" description="Helical" evidence="9">
    <location>
        <begin position="480"/>
        <end position="506"/>
    </location>
</feature>
<comment type="similarity">
    <text evidence="2">Belongs to the patched family.</text>
</comment>
<dbReference type="EMBL" id="LNIX01000007">
    <property type="protein sequence ID" value="OXA51440.1"/>
    <property type="molecule type" value="Genomic_DNA"/>
</dbReference>
<dbReference type="Gene3D" id="1.20.1640.10">
    <property type="entry name" value="Multidrug efflux transporter AcrB transmembrane domain"/>
    <property type="match status" value="2"/>
</dbReference>
<feature type="domain" description="SSD" evidence="10">
    <location>
        <begin position="348"/>
        <end position="503"/>
    </location>
</feature>
<dbReference type="InterPro" id="IPR003392">
    <property type="entry name" value="PTHD_SSD"/>
</dbReference>
<feature type="transmembrane region" description="Helical" evidence="9">
    <location>
        <begin position="346"/>
        <end position="364"/>
    </location>
</feature>
<dbReference type="InterPro" id="IPR000731">
    <property type="entry name" value="SSD"/>
</dbReference>
<comment type="subcellular location">
    <subcellularLocation>
        <location evidence="1">Cell membrane</location>
        <topology evidence="1">Multi-pass membrane protein</topology>
    </subcellularLocation>
</comment>
<evidence type="ECO:0000256" key="7">
    <source>
        <dbReference type="ARBA" id="ARBA00023180"/>
    </source>
</evidence>
<feature type="compositionally biased region" description="Low complexity" evidence="8">
    <location>
        <begin position="1115"/>
        <end position="1137"/>
    </location>
</feature>
<sequence>MRIIVGFQAAAGERGTATRLRVAGLYTEEEDEVTTTGDGDQPEGVLVGRVRRHHVVIQEDPFTGLFDDDDGENSSRDEMGECSLSIIDHGLTRLFYWLGHKIGKNPSYYIIIPIFISLLCGTGLQRLRYVDDPEYLFSPVDGAAKTERLIVEEFFPMNYTHKFHPSRFTRAGRFSRLFIKAQDGGTLLRAEVFAEIAELDKLMHNISIEWDDDTFRYETLCAGWDGECYENDILELNESMSDIEHGKIVMQWPLFLTQTTFKSLPLPFIFGGVKLGNLSKVEFVTALQLNYFLAVNTPKQDARGEVWEQKVLDTLAGKEGTWKHISVARFTVRTLAQELEKNTFSVLPYFSVTAIWMVAFMVITCMMCDWVKSKPWLGIVGVISANLGSLAAFGIVCYCGVEFIGINMAAPFLMLGIGIDDTFVMLASWRRTSPHDPVPKRMGETYAEAAVSITITSITDMLSFWVGVITPFPCVQIFSIYSGSAVVCTYIWHIFFFGGAIALSGYHEADNRHSFFWWLKATPRSKIAGKSFWYRLWWQGGIDPDDPYNPKDNPDHGIMVFFRDYWGAFLNKTPVKIIVLAIFIAYLGVSCWGITKIQEGLERRKLTRYDSYAATFFDTEDKYFRDYPYRIQVVVAGEMDYSNSSVQGKIEGMMKEFEESRYCNGQYTESWLRAFLGYVKRSEGLFDFNITTEEQFIKTLTEEYIDPSSTYYEDIKFNENMTKIVGARFIVQTENISDSNTERDMAYHLRAIAKNQSAIGLNVTVYHPFFVFFDQFLLIRQTSINCVFIAAIIMMGVSLIFIPNPLCSLWVAFSIVSIEAGVVGFMSLWGVNLDAISMMNLIMCIGFSVDFSAHISYAYIAAKVDTPEERVKQCLYSLGLPIVQGAVSTVLGVIALLVAPSYIFITFFKVIFLVIFIAALHGLLLLPVLLSLFGPGSCSRLCGSDSDLEITSHSDDRKDKIVPYSFVVTPAGLDPKLNQGGGMAEKYKKTSGNGFPGNLGLHGGSFVNGGVIPRINGIKSQAMPPAKDASPPSRNSLERDLGLGTSGEDESSESSLSKKNKRSSHGGKQPSSNYPMSSMKEFYNNEGYWSDDEEMANAGHNAHPAGQRSSKGRNKSPAAANSNNNNNSTSLSNNSNSEKVVISQGHRSLPREPHSSHVLPYGTLPTSTVSQSNAGGGGGERVRKSSRGSYINESKFP</sequence>
<dbReference type="Pfam" id="PF02460">
    <property type="entry name" value="Patched"/>
    <property type="match status" value="1"/>
</dbReference>
<feature type="region of interest" description="Disordered" evidence="8">
    <location>
        <begin position="1021"/>
        <end position="1079"/>
    </location>
</feature>
<dbReference type="SUPFAM" id="SSF82866">
    <property type="entry name" value="Multidrug efflux transporter AcrB transmembrane domain"/>
    <property type="match status" value="2"/>
</dbReference>
<organism evidence="11 12">
    <name type="scientific">Folsomia candida</name>
    <name type="common">Springtail</name>
    <dbReference type="NCBI Taxonomy" id="158441"/>
    <lineage>
        <taxon>Eukaryota</taxon>
        <taxon>Metazoa</taxon>
        <taxon>Ecdysozoa</taxon>
        <taxon>Arthropoda</taxon>
        <taxon>Hexapoda</taxon>
        <taxon>Collembola</taxon>
        <taxon>Entomobryomorpha</taxon>
        <taxon>Isotomoidea</taxon>
        <taxon>Isotomidae</taxon>
        <taxon>Proisotominae</taxon>
        <taxon>Folsomia</taxon>
    </lineage>
</organism>
<keyword evidence="12" id="KW-1185">Reference proteome</keyword>
<feature type="transmembrane region" description="Helical" evidence="9">
    <location>
        <begin position="910"/>
        <end position="933"/>
    </location>
</feature>
<keyword evidence="5 9" id="KW-1133">Transmembrane helix</keyword>
<evidence type="ECO:0000313" key="11">
    <source>
        <dbReference type="EMBL" id="OXA51440.1"/>
    </source>
</evidence>
<dbReference type="STRING" id="158441.A0A226E2D1"/>
<feature type="compositionally biased region" description="Polar residues" evidence="8">
    <location>
        <begin position="1187"/>
        <end position="1197"/>
    </location>
</feature>
<evidence type="ECO:0000256" key="9">
    <source>
        <dbReference type="SAM" id="Phobius"/>
    </source>
</evidence>
<evidence type="ECO:0000256" key="4">
    <source>
        <dbReference type="ARBA" id="ARBA00022692"/>
    </source>
</evidence>
<comment type="caution">
    <text evidence="11">The sequence shown here is derived from an EMBL/GenBank/DDBJ whole genome shotgun (WGS) entry which is preliminary data.</text>
</comment>
<dbReference type="OrthoDB" id="6510177at2759"/>
<keyword evidence="6 9" id="KW-0472">Membrane</keyword>
<keyword evidence="7" id="KW-0325">Glycoprotein</keyword>
<evidence type="ECO:0000256" key="3">
    <source>
        <dbReference type="ARBA" id="ARBA00022475"/>
    </source>
</evidence>
<feature type="transmembrane region" description="Helical" evidence="9">
    <location>
        <begin position="449"/>
        <end position="468"/>
    </location>
</feature>
<evidence type="ECO:0000313" key="12">
    <source>
        <dbReference type="Proteomes" id="UP000198287"/>
    </source>
</evidence>
<evidence type="ECO:0000256" key="2">
    <source>
        <dbReference type="ARBA" id="ARBA00005585"/>
    </source>
</evidence>
<dbReference type="InterPro" id="IPR051697">
    <property type="entry name" value="Patched_domain-protein"/>
</dbReference>
<feature type="transmembrane region" description="Helical" evidence="9">
    <location>
        <begin position="575"/>
        <end position="595"/>
    </location>
</feature>
<feature type="compositionally biased region" description="Polar residues" evidence="8">
    <location>
        <begin position="1164"/>
        <end position="1173"/>
    </location>
</feature>
<feature type="transmembrane region" description="Helical" evidence="9">
    <location>
        <begin position="782"/>
        <end position="802"/>
    </location>
</feature>
<dbReference type="OMA" id="MWHITFF"/>
<keyword evidence="3" id="KW-1003">Cell membrane</keyword>
<feature type="transmembrane region" description="Helical" evidence="9">
    <location>
        <begin position="841"/>
        <end position="862"/>
    </location>
</feature>
<accession>A0A226E2D1</accession>
<feature type="transmembrane region" description="Helical" evidence="9">
    <location>
        <begin position="882"/>
        <end position="903"/>
    </location>
</feature>
<dbReference type="FunFam" id="1.20.1640.10:FF:000013">
    <property type="entry name" value="PaTched Related family"/>
    <property type="match status" value="1"/>
</dbReference>
<feature type="transmembrane region" description="Helical" evidence="9">
    <location>
        <begin position="808"/>
        <end position="829"/>
    </location>
</feature>
<evidence type="ECO:0000256" key="6">
    <source>
        <dbReference type="ARBA" id="ARBA00023136"/>
    </source>
</evidence>
<protein>
    <submittedName>
        <fullName evidence="11">Patched domain-containing protein 3</fullName>
    </submittedName>
</protein>
<dbReference type="PANTHER" id="PTHR10796">
    <property type="entry name" value="PATCHED-RELATED"/>
    <property type="match status" value="1"/>
</dbReference>
<dbReference type="AlphaFoldDB" id="A0A226E2D1"/>
<name>A0A226E2D1_FOLCA</name>
<gene>
    <name evidence="11" type="ORF">Fcan01_13586</name>
</gene>
<evidence type="ECO:0000256" key="5">
    <source>
        <dbReference type="ARBA" id="ARBA00022989"/>
    </source>
</evidence>
<keyword evidence="4 9" id="KW-0812">Transmembrane</keyword>
<dbReference type="PANTHER" id="PTHR10796:SF92">
    <property type="entry name" value="PATCHED-RELATED, ISOFORM A"/>
    <property type="match status" value="1"/>
</dbReference>
<dbReference type="GO" id="GO:0030659">
    <property type="term" value="C:cytoplasmic vesicle membrane"/>
    <property type="evidence" value="ECO:0007669"/>
    <property type="project" value="TreeGrafter"/>
</dbReference>
<dbReference type="Proteomes" id="UP000198287">
    <property type="component" value="Unassembled WGS sequence"/>
</dbReference>
<dbReference type="GO" id="GO:0005886">
    <property type="term" value="C:plasma membrane"/>
    <property type="evidence" value="ECO:0007669"/>
    <property type="project" value="UniProtKB-SubCell"/>
</dbReference>